<dbReference type="EMBL" id="QEIV01000528">
    <property type="protein sequence ID" value="PWZ98762.1"/>
    <property type="molecule type" value="Genomic_DNA"/>
</dbReference>
<dbReference type="AlphaFoldDB" id="A0A317Z962"/>
<dbReference type="Proteomes" id="UP000246351">
    <property type="component" value="Unassembled WGS sequence"/>
</dbReference>
<name>A0A317Z962_STAPS</name>
<gene>
    <name evidence="1" type="ORF">DD924_06325</name>
</gene>
<feature type="non-terminal residue" evidence="1">
    <location>
        <position position="1"/>
    </location>
</feature>
<reference evidence="1 2" key="1">
    <citation type="journal article" date="2018" name="Vet. Microbiol.">
        <title>Clonal diversity and geographic distribution of methicillin-resistant Staphylococcus pseudintermedius from Australian animals: Discovery of novel sequence types.</title>
        <authorList>
            <person name="Worthing K.A."/>
            <person name="Abraham S."/>
            <person name="Coombs G.W."/>
            <person name="Pang S."/>
            <person name="Saputra S."/>
            <person name="Jordan D."/>
            <person name="Trott D.J."/>
            <person name="Norris J.M."/>
        </authorList>
    </citation>
    <scope>NUCLEOTIDE SEQUENCE [LARGE SCALE GENOMIC DNA]</scope>
    <source>
        <strain evidence="1 2">ST71 3</strain>
    </source>
</reference>
<evidence type="ECO:0000313" key="2">
    <source>
        <dbReference type="Proteomes" id="UP000246351"/>
    </source>
</evidence>
<organism evidence="1 2">
    <name type="scientific">Staphylococcus pseudintermedius</name>
    <dbReference type="NCBI Taxonomy" id="283734"/>
    <lineage>
        <taxon>Bacteria</taxon>
        <taxon>Bacillati</taxon>
        <taxon>Bacillota</taxon>
        <taxon>Bacilli</taxon>
        <taxon>Bacillales</taxon>
        <taxon>Staphylococcaceae</taxon>
        <taxon>Staphylococcus</taxon>
        <taxon>Staphylococcus intermedius group</taxon>
    </lineage>
</organism>
<evidence type="ECO:0000313" key="1">
    <source>
        <dbReference type="EMBL" id="PWZ98762.1"/>
    </source>
</evidence>
<proteinExistence type="predicted"/>
<sequence length="68" mass="8190">ARSLQEELEKVRIDKKKAETRHKEEYETMVSSKNREIDALKLFSKNHSEYVTDMRLLTRNIVFQMLAY</sequence>
<accession>A0A317Z962</accession>
<comment type="caution">
    <text evidence="1">The sequence shown here is derived from an EMBL/GenBank/DDBJ whole genome shotgun (WGS) entry which is preliminary data.</text>
</comment>
<protein>
    <submittedName>
        <fullName evidence="1">Uncharacterized protein</fullName>
    </submittedName>
</protein>